<dbReference type="GO" id="GO:0061630">
    <property type="term" value="F:ubiquitin protein ligase activity"/>
    <property type="evidence" value="ECO:0007669"/>
    <property type="project" value="UniProtKB-EC"/>
</dbReference>
<accession>A0A9P4RBA9</accession>
<evidence type="ECO:0000313" key="12">
    <source>
        <dbReference type="Proteomes" id="UP000799444"/>
    </source>
</evidence>
<evidence type="ECO:0000256" key="6">
    <source>
        <dbReference type="ARBA" id="ARBA00022771"/>
    </source>
</evidence>
<organism evidence="11 12">
    <name type="scientific">Polyplosphaeria fusca</name>
    <dbReference type="NCBI Taxonomy" id="682080"/>
    <lineage>
        <taxon>Eukaryota</taxon>
        <taxon>Fungi</taxon>
        <taxon>Dikarya</taxon>
        <taxon>Ascomycota</taxon>
        <taxon>Pezizomycotina</taxon>
        <taxon>Dothideomycetes</taxon>
        <taxon>Pleosporomycetidae</taxon>
        <taxon>Pleosporales</taxon>
        <taxon>Tetraplosphaeriaceae</taxon>
        <taxon>Polyplosphaeria</taxon>
    </lineage>
</organism>
<keyword evidence="4" id="KW-0479">Metal-binding</keyword>
<keyword evidence="3" id="KW-0808">Transferase</keyword>
<dbReference type="InterPro" id="IPR031127">
    <property type="entry name" value="E3_UB_ligase_RBR"/>
</dbReference>
<evidence type="ECO:0000256" key="4">
    <source>
        <dbReference type="ARBA" id="ARBA00022723"/>
    </source>
</evidence>
<dbReference type="InterPro" id="IPR044066">
    <property type="entry name" value="TRIAD_supradom"/>
</dbReference>
<keyword evidence="8" id="KW-0862">Zinc</keyword>
<evidence type="ECO:0000259" key="10">
    <source>
        <dbReference type="PROSITE" id="PS51873"/>
    </source>
</evidence>
<evidence type="ECO:0000256" key="7">
    <source>
        <dbReference type="ARBA" id="ARBA00022786"/>
    </source>
</evidence>
<keyword evidence="12" id="KW-1185">Reference proteome</keyword>
<dbReference type="GO" id="GO:0016567">
    <property type="term" value="P:protein ubiquitination"/>
    <property type="evidence" value="ECO:0007669"/>
    <property type="project" value="InterPro"/>
</dbReference>
<dbReference type="Gene3D" id="1.20.120.1750">
    <property type="match status" value="1"/>
</dbReference>
<evidence type="ECO:0000256" key="9">
    <source>
        <dbReference type="SAM" id="MobiDB-lite"/>
    </source>
</evidence>
<evidence type="ECO:0000256" key="2">
    <source>
        <dbReference type="ARBA" id="ARBA00012251"/>
    </source>
</evidence>
<evidence type="ECO:0000313" key="11">
    <source>
        <dbReference type="EMBL" id="KAF2740845.1"/>
    </source>
</evidence>
<dbReference type="PROSITE" id="PS51873">
    <property type="entry name" value="TRIAD"/>
    <property type="match status" value="1"/>
</dbReference>
<protein>
    <recommendedName>
        <fullName evidence="2">RBR-type E3 ubiquitin transferase</fullName>
        <ecNumber evidence="2">2.3.2.31</ecNumber>
    </recommendedName>
</protein>
<feature type="domain" description="RING-type" evidence="10">
    <location>
        <begin position="95"/>
        <end position="339"/>
    </location>
</feature>
<dbReference type="InterPro" id="IPR002867">
    <property type="entry name" value="IBR_dom"/>
</dbReference>
<evidence type="ECO:0000256" key="8">
    <source>
        <dbReference type="ARBA" id="ARBA00022833"/>
    </source>
</evidence>
<dbReference type="GO" id="GO:0008270">
    <property type="term" value="F:zinc ion binding"/>
    <property type="evidence" value="ECO:0007669"/>
    <property type="project" value="UniProtKB-KW"/>
</dbReference>
<keyword evidence="5" id="KW-0677">Repeat</keyword>
<comment type="catalytic activity">
    <reaction evidence="1">
        <text>[E2 ubiquitin-conjugating enzyme]-S-ubiquitinyl-L-cysteine + [acceptor protein]-L-lysine = [E2 ubiquitin-conjugating enzyme]-L-cysteine + [acceptor protein]-N(6)-ubiquitinyl-L-lysine.</text>
        <dbReference type="EC" id="2.3.2.31"/>
    </reaction>
</comment>
<dbReference type="OrthoDB" id="1431934at2759"/>
<dbReference type="Pfam" id="PF01485">
    <property type="entry name" value="IBR"/>
    <property type="match status" value="1"/>
</dbReference>
<evidence type="ECO:0000256" key="1">
    <source>
        <dbReference type="ARBA" id="ARBA00001798"/>
    </source>
</evidence>
<dbReference type="Proteomes" id="UP000799444">
    <property type="component" value="Unassembled WGS sequence"/>
</dbReference>
<gene>
    <name evidence="11" type="ORF">EJ04DRAFT_482172</name>
</gene>
<dbReference type="EMBL" id="ML996099">
    <property type="protein sequence ID" value="KAF2740845.1"/>
    <property type="molecule type" value="Genomic_DNA"/>
</dbReference>
<sequence>MAPRVLLNDAGTRRATGTTQSDLQSRRVLRPRIKPIPVAPPKQNEDAAAHQPHDNSTTQDPPKPKRRRRRAGADPWLVRRRKPTGPPKPRRPPPTHFTCHICAEDRPVDEFIEWVNNSKYWRIRGTEVPISCIAHLSRSPRRKNDPVCRECIGKSLAAQMDTVGARNVGNGCLEPGCNTRWDFDVVMSFFPLDRLEEYNVKMLPVWQESVKMMACTKDGCDAVGLVDMGAPGYPQVSCFRCETRMCASCEVEWHTDMTCGEYNARHIHHRMTAPEMDTLEIMQKKDGKRCPNCYIVIEKDGGCNGMYCMGCKTFFDWETAPSAVPGKGPPPQQAHNPFNMRHVVCEMDGLKAKQAKRNAIQQDPKS</sequence>
<dbReference type="SUPFAM" id="SSF57850">
    <property type="entry name" value="RING/U-box"/>
    <property type="match status" value="1"/>
</dbReference>
<keyword evidence="6" id="KW-0863">Zinc-finger</keyword>
<evidence type="ECO:0000256" key="5">
    <source>
        <dbReference type="ARBA" id="ARBA00022737"/>
    </source>
</evidence>
<keyword evidence="7" id="KW-0833">Ubl conjugation pathway</keyword>
<evidence type="ECO:0000256" key="3">
    <source>
        <dbReference type="ARBA" id="ARBA00022679"/>
    </source>
</evidence>
<dbReference type="AlphaFoldDB" id="A0A9P4RBA9"/>
<reference evidence="11" key="1">
    <citation type="journal article" date="2020" name="Stud. Mycol.">
        <title>101 Dothideomycetes genomes: a test case for predicting lifestyles and emergence of pathogens.</title>
        <authorList>
            <person name="Haridas S."/>
            <person name="Albert R."/>
            <person name="Binder M."/>
            <person name="Bloem J."/>
            <person name="Labutti K."/>
            <person name="Salamov A."/>
            <person name="Andreopoulos B."/>
            <person name="Baker S."/>
            <person name="Barry K."/>
            <person name="Bills G."/>
            <person name="Bluhm B."/>
            <person name="Cannon C."/>
            <person name="Castanera R."/>
            <person name="Culley D."/>
            <person name="Daum C."/>
            <person name="Ezra D."/>
            <person name="Gonzalez J."/>
            <person name="Henrissat B."/>
            <person name="Kuo A."/>
            <person name="Liang C."/>
            <person name="Lipzen A."/>
            <person name="Lutzoni F."/>
            <person name="Magnuson J."/>
            <person name="Mondo S."/>
            <person name="Nolan M."/>
            <person name="Ohm R."/>
            <person name="Pangilinan J."/>
            <person name="Park H.-J."/>
            <person name="Ramirez L."/>
            <person name="Alfaro M."/>
            <person name="Sun H."/>
            <person name="Tritt A."/>
            <person name="Yoshinaga Y."/>
            <person name="Zwiers L.-H."/>
            <person name="Turgeon B."/>
            <person name="Goodwin S."/>
            <person name="Spatafora J."/>
            <person name="Crous P."/>
            <person name="Grigoriev I."/>
        </authorList>
    </citation>
    <scope>NUCLEOTIDE SEQUENCE</scope>
    <source>
        <strain evidence="11">CBS 125425</strain>
    </source>
</reference>
<name>A0A9P4RBA9_9PLEO</name>
<comment type="caution">
    <text evidence="11">The sequence shown here is derived from an EMBL/GenBank/DDBJ whole genome shotgun (WGS) entry which is preliminary data.</text>
</comment>
<dbReference type="PANTHER" id="PTHR11685">
    <property type="entry name" value="RBR FAMILY RING FINGER AND IBR DOMAIN-CONTAINING"/>
    <property type="match status" value="1"/>
</dbReference>
<dbReference type="EC" id="2.3.2.31" evidence="2"/>
<feature type="region of interest" description="Disordered" evidence="9">
    <location>
        <begin position="1"/>
        <end position="97"/>
    </location>
</feature>
<feature type="compositionally biased region" description="Basic residues" evidence="9">
    <location>
        <begin position="78"/>
        <end position="93"/>
    </location>
</feature>
<feature type="compositionally biased region" description="Basic and acidic residues" evidence="9">
    <location>
        <begin position="43"/>
        <end position="53"/>
    </location>
</feature>
<proteinExistence type="predicted"/>